<gene>
    <name evidence="13" type="ORF">B1H18_34555</name>
</gene>
<dbReference type="Gene3D" id="3.40.366.10">
    <property type="entry name" value="Malonyl-Coenzyme A Acyl Carrier Protein, domain 2"/>
    <property type="match status" value="1"/>
</dbReference>
<dbReference type="InterPro" id="IPR014043">
    <property type="entry name" value="Acyl_transferase_dom"/>
</dbReference>
<name>A0A1V3ZYY7_9ACTN</name>
<keyword evidence="5" id="KW-0045">Antibiotic biosynthesis</keyword>
<dbReference type="InterPro" id="IPR042104">
    <property type="entry name" value="PKS_dehydratase_sf"/>
</dbReference>
<dbReference type="Gene3D" id="3.10.129.110">
    <property type="entry name" value="Polyketide synthase dehydratase"/>
    <property type="match status" value="1"/>
</dbReference>
<evidence type="ECO:0000256" key="5">
    <source>
        <dbReference type="ARBA" id="ARBA00023194"/>
    </source>
</evidence>
<dbReference type="InterPro" id="IPR009081">
    <property type="entry name" value="PP-bd_ACP"/>
</dbReference>
<keyword evidence="6" id="KW-0511">Multifunctional enzyme</keyword>
<dbReference type="InterPro" id="IPR049900">
    <property type="entry name" value="PKS_mFAS_DH"/>
</dbReference>
<proteinExistence type="predicted"/>
<dbReference type="InterPro" id="IPR006162">
    <property type="entry name" value="Ppantetheine_attach_site"/>
</dbReference>
<feature type="region of interest" description="Disordered" evidence="9">
    <location>
        <begin position="141"/>
        <end position="183"/>
    </location>
</feature>
<evidence type="ECO:0000256" key="4">
    <source>
        <dbReference type="ARBA" id="ARBA00022679"/>
    </source>
</evidence>
<feature type="compositionally biased region" description="Low complexity" evidence="9">
    <location>
        <begin position="1367"/>
        <end position="1380"/>
    </location>
</feature>
<feature type="non-terminal residue" evidence="13">
    <location>
        <position position="1"/>
    </location>
</feature>
<dbReference type="GO" id="GO:0004312">
    <property type="term" value="F:fatty acid synthase activity"/>
    <property type="evidence" value="ECO:0007669"/>
    <property type="project" value="TreeGrafter"/>
</dbReference>
<dbReference type="InterPro" id="IPR016035">
    <property type="entry name" value="Acyl_Trfase/lysoPLipase"/>
</dbReference>
<dbReference type="SUPFAM" id="SSF47336">
    <property type="entry name" value="ACP-like"/>
    <property type="match status" value="1"/>
</dbReference>
<dbReference type="SUPFAM" id="SSF55048">
    <property type="entry name" value="Probable ACP-binding domain of malonyl-CoA ACP transacylase"/>
    <property type="match status" value="1"/>
</dbReference>
<evidence type="ECO:0000259" key="10">
    <source>
        <dbReference type="PROSITE" id="PS50075"/>
    </source>
</evidence>
<dbReference type="GO" id="GO:0006633">
    <property type="term" value="P:fatty acid biosynthetic process"/>
    <property type="evidence" value="ECO:0007669"/>
    <property type="project" value="TreeGrafter"/>
</dbReference>
<keyword evidence="4" id="KW-0808">Transferase</keyword>
<evidence type="ECO:0000256" key="6">
    <source>
        <dbReference type="ARBA" id="ARBA00023268"/>
    </source>
</evidence>
<feature type="region of interest" description="Disordered" evidence="9">
    <location>
        <begin position="1358"/>
        <end position="1397"/>
    </location>
</feature>
<dbReference type="InterPro" id="IPR020806">
    <property type="entry name" value="PKS_PP-bd"/>
</dbReference>
<dbReference type="InterPro" id="IPR020807">
    <property type="entry name" value="PKS_DH"/>
</dbReference>
<reference evidence="13 14" key="1">
    <citation type="submission" date="2017-02" db="EMBL/GenBank/DDBJ databases">
        <title>Draft Genome Sequence of Streptomyces tsukubaensis F601, a Producer of the immunosuppressant tacrolimus FK506.</title>
        <authorList>
            <person name="Zong G."/>
            <person name="Zhong C."/>
            <person name="Fu J."/>
            <person name="Qin R."/>
            <person name="Cao G."/>
        </authorList>
    </citation>
    <scope>NUCLEOTIDE SEQUENCE [LARGE SCALE GENOMIC DNA]</scope>
    <source>
        <strain evidence="13 14">F601</strain>
    </source>
</reference>
<comment type="caution">
    <text evidence="8">Lacks conserved residue(s) required for the propagation of feature annotation.</text>
</comment>
<feature type="region of interest" description="N-terminal hotdog fold" evidence="8">
    <location>
        <begin position="633"/>
        <end position="755"/>
    </location>
</feature>
<dbReference type="SUPFAM" id="SSF52151">
    <property type="entry name" value="FabD/lysophospholipase-like"/>
    <property type="match status" value="1"/>
</dbReference>
<feature type="region of interest" description="Disordered" evidence="9">
    <location>
        <begin position="942"/>
        <end position="978"/>
    </location>
</feature>
<dbReference type="SUPFAM" id="SSF53901">
    <property type="entry name" value="Thiolase-like"/>
    <property type="match status" value="1"/>
</dbReference>
<feature type="compositionally biased region" description="Low complexity" evidence="9">
    <location>
        <begin position="942"/>
        <end position="977"/>
    </location>
</feature>
<dbReference type="PROSITE" id="PS00012">
    <property type="entry name" value="PHOSPHOPANTETHEINE"/>
    <property type="match status" value="1"/>
</dbReference>
<dbReference type="Pfam" id="PF00550">
    <property type="entry name" value="PP-binding"/>
    <property type="match status" value="1"/>
</dbReference>
<keyword evidence="3" id="KW-0597">Phosphoprotein</keyword>
<dbReference type="PANTHER" id="PTHR43775">
    <property type="entry name" value="FATTY ACID SYNTHASE"/>
    <property type="match status" value="1"/>
</dbReference>
<evidence type="ECO:0000256" key="8">
    <source>
        <dbReference type="PROSITE-ProRule" id="PRU01363"/>
    </source>
</evidence>
<dbReference type="SMART" id="SM00825">
    <property type="entry name" value="PKS_KS"/>
    <property type="match status" value="1"/>
</dbReference>
<dbReference type="InterPro" id="IPR020841">
    <property type="entry name" value="PKS_Beta-ketoAc_synthase_dom"/>
</dbReference>
<dbReference type="SMART" id="SM00823">
    <property type="entry name" value="PKS_PP"/>
    <property type="match status" value="1"/>
</dbReference>
<dbReference type="InterPro" id="IPR014031">
    <property type="entry name" value="Ketoacyl_synth_C"/>
</dbReference>
<dbReference type="Pfam" id="PF22621">
    <property type="entry name" value="CurL-like_PKS_C"/>
    <property type="match status" value="1"/>
</dbReference>
<keyword evidence="7" id="KW-0012">Acyltransferase</keyword>
<evidence type="ECO:0000256" key="1">
    <source>
        <dbReference type="ARBA" id="ARBA00004792"/>
    </source>
</evidence>
<feature type="domain" description="PKS/mFAS DH" evidence="12">
    <location>
        <begin position="633"/>
        <end position="904"/>
    </location>
</feature>
<feature type="compositionally biased region" description="Acidic residues" evidence="9">
    <location>
        <begin position="1388"/>
        <end position="1397"/>
    </location>
</feature>
<dbReference type="Pfam" id="PF16197">
    <property type="entry name" value="KAsynt_C_assoc"/>
    <property type="match status" value="1"/>
</dbReference>
<feature type="region of interest" description="Disordered" evidence="9">
    <location>
        <begin position="1240"/>
        <end position="1271"/>
    </location>
</feature>
<dbReference type="PROSITE" id="PS52019">
    <property type="entry name" value="PKS_MFAS_DH"/>
    <property type="match status" value="1"/>
</dbReference>
<dbReference type="InterPro" id="IPR049552">
    <property type="entry name" value="PKS_DH_N"/>
</dbReference>
<accession>A0A1V3ZYY7</accession>
<evidence type="ECO:0000259" key="12">
    <source>
        <dbReference type="PROSITE" id="PS52019"/>
    </source>
</evidence>
<dbReference type="EMBL" id="MVFC01000072">
    <property type="protein sequence ID" value="OON71241.1"/>
    <property type="molecule type" value="Genomic_DNA"/>
</dbReference>
<dbReference type="PROSITE" id="PS52004">
    <property type="entry name" value="KS3_2"/>
    <property type="match status" value="1"/>
</dbReference>
<dbReference type="Pfam" id="PF00698">
    <property type="entry name" value="Acyl_transf_1"/>
    <property type="match status" value="1"/>
</dbReference>
<dbReference type="RefSeq" id="WP_143621652.1">
    <property type="nucleotide sequence ID" value="NZ_MVFC01000072.1"/>
</dbReference>
<evidence type="ECO:0000256" key="3">
    <source>
        <dbReference type="ARBA" id="ARBA00022553"/>
    </source>
</evidence>
<dbReference type="SMART" id="SM00827">
    <property type="entry name" value="PKS_AT"/>
    <property type="match status" value="1"/>
</dbReference>
<keyword evidence="2" id="KW-0596">Phosphopantetheine</keyword>
<dbReference type="Pfam" id="PF02801">
    <property type="entry name" value="Ketoacyl-synt_C"/>
    <property type="match status" value="1"/>
</dbReference>
<dbReference type="InterPro" id="IPR016039">
    <property type="entry name" value="Thiolase-like"/>
</dbReference>
<dbReference type="InterPro" id="IPR050091">
    <property type="entry name" value="PKS_NRPS_Biosynth_Enz"/>
</dbReference>
<dbReference type="STRING" id="83656.B1H18_34555"/>
<dbReference type="Pfam" id="PF14765">
    <property type="entry name" value="PS-DH"/>
    <property type="match status" value="1"/>
</dbReference>
<evidence type="ECO:0000313" key="14">
    <source>
        <dbReference type="Proteomes" id="UP000190539"/>
    </source>
</evidence>
<evidence type="ECO:0000259" key="11">
    <source>
        <dbReference type="PROSITE" id="PS52004"/>
    </source>
</evidence>
<sequence>ALAHAGLQPSDVDAVEAHGTGTRLGDPIEATALLAAYGQQRTTPLFLGSLKSNIGHTQAAAGVAGVIKMILAMHHGTLPPTLHVDTPSSHVDWTAGAVELLTDARPWPETDRPRRAGVSSFGVSGTNAHVLLEAPAAVEPRAVEPPASDTQVADAPALDTSASDTPASDAPVTEPGEPLGAEPGEPLFATTLTPLPVSARTPEAVDGQVQRLREHLAAHPGDDPRAVAALLLATRTEFPHRAVLLGDDIVTGTAPTAPRTVFVFPGQGSQWLGMGRELMGESPVFAARMRQCADALAAHTGRDLTDMLEDPAVKSRVDVVHPVCWAVMVSLAAVWEAAGVRPDAVIGHSQGEIAAACVAGAISLEDGARLVALRSALLVRELAGCGAMGSIAFPAAEVEAAAAQIDGVWVAGRNGTATTIVSGRPDAVETLIAGYEARGVWVTRLVVDCPTHTPFVDPLYEELQRIVADTTSRAPEIPWFSTADERWIDAPLDDEYWFRNMRNPVGFASAVAAVREPGDTVFIEVSAHPVLLPAINGTTVGTLRRGGGANRMLNSLAQAHTKGVAIDWSTVIAGASTARGTVAAHGIVAGTALDAVPGTAHDLPTYAFHHERYWIEPSSATDASGLGLDAVDHPLLAACVALPDSDTVLLTGRISLTTHPWLAGHTVDGEVLLPGPVFVELAGRGADEAGCDLLDELVIETPLALPSTGAVQVRVTVAETDDAGRRAMRIHARTDSAGTWTRHASGYAGIATTEPATAEGPWPPTHAEQIDIAEFHRRLDDGGYEFGPEFRGLSAAWSHGDTVFAEAALDSTLAKDAARYTLHPALLVTALQAGSVSADSENAGVRLPFAFTGVRVHSSGATKVRVTFTASDGGARVHLADELGQPVAEIASLVTRPLVAADPGGDVRLYRRTWTGVRAQAAPGTTAVRYADLGDGTTPGGAASTFGGSASASDGSASASDGSASASDGTASPSTSPDVILMRASDPAEVRGALDDPRTAAATLVVSAESGSVSGAVATLLDAVEPGRLVLVETADTVTPRRAAALARLDEPHLRLTGGRLEAPRLVPASATASVTTPVAAIPVAATPVAAIPVASATATTATDQARAARDSKAQAPAPYGDVVLLDGGSAGLARHLSEQGAEVIQHKPGKLPKTPVTSVVHAAGAAESAWELHRLTRDLQLAAFVVLVPPGEAAGPSEALAELRRAEGLPALAFTAAEHRQTELLDAARATGEAVVVATAPPRPGDASPLWRPIRRPGRRPASDSGSLLERLPELPPKEQQQILLGVVRDAAATLLGHTDARAVTATTAFKDLGVDSLTALGLRDRLSEALGVPLPATLVFDYPAAGALSRHLLTLLTPDGGGTPSSGEPPASEPANAPVTEPDNAPPDDESIDDMDAEALIAHVLKG</sequence>
<feature type="region of interest" description="C-terminal hotdog fold" evidence="8">
    <location>
        <begin position="767"/>
        <end position="904"/>
    </location>
</feature>
<evidence type="ECO:0000256" key="7">
    <source>
        <dbReference type="ARBA" id="ARBA00023315"/>
    </source>
</evidence>
<dbReference type="InterPro" id="IPR032821">
    <property type="entry name" value="PKS_assoc"/>
</dbReference>
<dbReference type="Gene3D" id="3.40.47.10">
    <property type="match status" value="1"/>
</dbReference>
<dbReference type="Pfam" id="PF21089">
    <property type="entry name" value="PKS_DH_N"/>
    <property type="match status" value="1"/>
</dbReference>
<dbReference type="GO" id="GO:0017000">
    <property type="term" value="P:antibiotic biosynthetic process"/>
    <property type="evidence" value="ECO:0007669"/>
    <property type="project" value="UniProtKB-KW"/>
</dbReference>
<dbReference type="InterPro" id="IPR036736">
    <property type="entry name" value="ACP-like_sf"/>
</dbReference>
<feature type="compositionally biased region" description="Low complexity" evidence="9">
    <location>
        <begin position="174"/>
        <end position="183"/>
    </location>
</feature>
<evidence type="ECO:0000256" key="2">
    <source>
        <dbReference type="ARBA" id="ARBA00022450"/>
    </source>
</evidence>
<dbReference type="Proteomes" id="UP000190539">
    <property type="component" value="Unassembled WGS sequence"/>
</dbReference>
<dbReference type="InterPro" id="IPR049551">
    <property type="entry name" value="PKS_DH_C"/>
</dbReference>
<dbReference type="PANTHER" id="PTHR43775:SF51">
    <property type="entry name" value="INACTIVE PHENOLPHTHIOCEROL SYNTHESIS POLYKETIDE SYNTHASE TYPE I PKS1-RELATED"/>
    <property type="match status" value="1"/>
</dbReference>
<dbReference type="InterPro" id="IPR016036">
    <property type="entry name" value="Malonyl_transacylase_ACP-bd"/>
</dbReference>
<dbReference type="CDD" id="cd00833">
    <property type="entry name" value="PKS"/>
    <property type="match status" value="1"/>
</dbReference>
<dbReference type="PROSITE" id="PS50075">
    <property type="entry name" value="CARRIER"/>
    <property type="match status" value="1"/>
</dbReference>
<organism evidence="13 14">
    <name type="scientific">Streptomyces tsukubensis</name>
    <dbReference type="NCBI Taxonomy" id="83656"/>
    <lineage>
        <taxon>Bacteria</taxon>
        <taxon>Bacillati</taxon>
        <taxon>Actinomycetota</taxon>
        <taxon>Actinomycetes</taxon>
        <taxon>Kitasatosporales</taxon>
        <taxon>Streptomycetaceae</taxon>
        <taxon>Streptomyces</taxon>
    </lineage>
</organism>
<dbReference type="InterPro" id="IPR001227">
    <property type="entry name" value="Ac_transferase_dom_sf"/>
</dbReference>
<protein>
    <submittedName>
        <fullName evidence="13">Uncharacterized protein</fullName>
    </submittedName>
</protein>
<dbReference type="Gene3D" id="1.10.1200.10">
    <property type="entry name" value="ACP-like"/>
    <property type="match status" value="1"/>
</dbReference>
<feature type="domain" description="Ketosynthase family 3 (KS3)" evidence="11">
    <location>
        <begin position="1"/>
        <end position="134"/>
    </location>
</feature>
<evidence type="ECO:0000313" key="13">
    <source>
        <dbReference type="EMBL" id="OON71241.1"/>
    </source>
</evidence>
<dbReference type="GO" id="GO:0031177">
    <property type="term" value="F:phosphopantetheine binding"/>
    <property type="evidence" value="ECO:0007669"/>
    <property type="project" value="InterPro"/>
</dbReference>
<keyword evidence="14" id="KW-1185">Reference proteome</keyword>
<evidence type="ECO:0000256" key="9">
    <source>
        <dbReference type="SAM" id="MobiDB-lite"/>
    </source>
</evidence>
<comment type="caution">
    <text evidence="13">The sequence shown here is derived from an EMBL/GenBank/DDBJ whole genome shotgun (WGS) entry which is preliminary data.</text>
</comment>
<feature type="domain" description="Carrier" evidence="10">
    <location>
        <begin position="1283"/>
        <end position="1358"/>
    </location>
</feature>
<dbReference type="SMART" id="SM01294">
    <property type="entry name" value="PKS_PP_betabranch"/>
    <property type="match status" value="1"/>
</dbReference>
<dbReference type="SMART" id="SM00826">
    <property type="entry name" value="PKS_DH"/>
    <property type="match status" value="1"/>
</dbReference>
<comment type="pathway">
    <text evidence="1">Antibiotic biosynthesis.</text>
</comment>
<dbReference type="Gene3D" id="3.30.70.3290">
    <property type="match status" value="2"/>
</dbReference>